<dbReference type="GO" id="GO:0008239">
    <property type="term" value="F:dipeptidyl-peptidase activity"/>
    <property type="evidence" value="ECO:0007669"/>
    <property type="project" value="TreeGrafter"/>
</dbReference>
<dbReference type="PANTHER" id="PTHR11010:SF117">
    <property type="entry name" value="SERINE PROTEASE 16"/>
    <property type="match status" value="1"/>
</dbReference>
<evidence type="ECO:0000256" key="6">
    <source>
        <dbReference type="SAM" id="SignalP"/>
    </source>
</evidence>
<proteinExistence type="inferred from homology"/>
<dbReference type="Gene3D" id="3.40.50.1820">
    <property type="entry name" value="alpha/beta hydrolase"/>
    <property type="match status" value="1"/>
</dbReference>
<evidence type="ECO:0000256" key="3">
    <source>
        <dbReference type="ARBA" id="ARBA00022729"/>
    </source>
</evidence>
<protein>
    <submittedName>
        <fullName evidence="7">Jg24637 protein</fullName>
    </submittedName>
</protein>
<feature type="non-terminal residue" evidence="7">
    <location>
        <position position="254"/>
    </location>
</feature>
<reference evidence="7" key="1">
    <citation type="submission" date="2022-03" db="EMBL/GenBank/DDBJ databases">
        <authorList>
            <person name="Lindestad O."/>
        </authorList>
    </citation>
    <scope>NUCLEOTIDE SEQUENCE</scope>
</reference>
<keyword evidence="3 6" id="KW-0732">Signal</keyword>
<feature type="chain" id="PRO_5035784307" evidence="6">
    <location>
        <begin position="21"/>
        <end position="254"/>
    </location>
</feature>
<dbReference type="GO" id="GO:0006508">
    <property type="term" value="P:proteolysis"/>
    <property type="evidence" value="ECO:0007669"/>
    <property type="project" value="UniProtKB-KW"/>
</dbReference>
<evidence type="ECO:0000256" key="1">
    <source>
        <dbReference type="ARBA" id="ARBA00011079"/>
    </source>
</evidence>
<evidence type="ECO:0000256" key="2">
    <source>
        <dbReference type="ARBA" id="ARBA00022670"/>
    </source>
</evidence>
<gene>
    <name evidence="7" type="primary">jg24637</name>
    <name evidence="7" type="ORF">PAEG_LOCUS6669</name>
</gene>
<keyword evidence="4" id="KW-0378">Hydrolase</keyword>
<evidence type="ECO:0000313" key="7">
    <source>
        <dbReference type="EMBL" id="CAH2220996.1"/>
    </source>
</evidence>
<dbReference type="GO" id="GO:0070008">
    <property type="term" value="F:serine-type exopeptidase activity"/>
    <property type="evidence" value="ECO:0007669"/>
    <property type="project" value="InterPro"/>
</dbReference>
<dbReference type="Pfam" id="PF05577">
    <property type="entry name" value="Peptidase_S28"/>
    <property type="match status" value="1"/>
</dbReference>
<organism evidence="7 8">
    <name type="scientific">Pararge aegeria aegeria</name>
    <dbReference type="NCBI Taxonomy" id="348720"/>
    <lineage>
        <taxon>Eukaryota</taxon>
        <taxon>Metazoa</taxon>
        <taxon>Ecdysozoa</taxon>
        <taxon>Arthropoda</taxon>
        <taxon>Hexapoda</taxon>
        <taxon>Insecta</taxon>
        <taxon>Pterygota</taxon>
        <taxon>Neoptera</taxon>
        <taxon>Endopterygota</taxon>
        <taxon>Lepidoptera</taxon>
        <taxon>Glossata</taxon>
        <taxon>Ditrysia</taxon>
        <taxon>Papilionoidea</taxon>
        <taxon>Nymphalidae</taxon>
        <taxon>Satyrinae</taxon>
        <taxon>Satyrini</taxon>
        <taxon>Parargina</taxon>
        <taxon>Pararge</taxon>
    </lineage>
</organism>
<feature type="signal peptide" evidence="6">
    <location>
        <begin position="1"/>
        <end position="20"/>
    </location>
</feature>
<dbReference type="OrthoDB" id="1735038at2759"/>
<sequence>MPRNFSLLVISFQLIIFVQCAKRFHLGRSKGGNLGAPAGIKGVTLPPEQWFVQKLDHSSPTDMRTWKQRYFVNESFYDFNNPGPIFLMIGGEGPANAKWMVQGAWIEYAKQFNALCIQLEHRYYGKSHPTMDLSTKNLLYLSSHQALADLANFISAMNDKYKFNREVKWIAFGGSYPGSLAAWLRLKYPHLVHAAISSSGPLLAKVNFMEYFQVVVDALREKTGDEDCVTQVKLAHQQIETMIKADPATIEKEF</sequence>
<keyword evidence="2" id="KW-0645">Protease</keyword>
<keyword evidence="8" id="KW-1185">Reference proteome</keyword>
<comment type="caution">
    <text evidence="7">The sequence shown here is derived from an EMBL/GenBank/DDBJ whole genome shotgun (WGS) entry which is preliminary data.</text>
</comment>
<dbReference type="Proteomes" id="UP000838756">
    <property type="component" value="Unassembled WGS sequence"/>
</dbReference>
<dbReference type="InterPro" id="IPR008758">
    <property type="entry name" value="Peptidase_S28"/>
</dbReference>
<dbReference type="EMBL" id="CAKXAJ010020269">
    <property type="protein sequence ID" value="CAH2220996.1"/>
    <property type="molecule type" value="Genomic_DNA"/>
</dbReference>
<accession>A0A8S4QXN9</accession>
<dbReference type="PANTHER" id="PTHR11010">
    <property type="entry name" value="PROTEASE S28 PRO-X CARBOXYPEPTIDASE-RELATED"/>
    <property type="match status" value="1"/>
</dbReference>
<evidence type="ECO:0000256" key="5">
    <source>
        <dbReference type="ARBA" id="ARBA00023180"/>
    </source>
</evidence>
<dbReference type="SUPFAM" id="SSF53474">
    <property type="entry name" value="alpha/beta-Hydrolases"/>
    <property type="match status" value="1"/>
</dbReference>
<dbReference type="AlphaFoldDB" id="A0A8S4QXN9"/>
<feature type="non-terminal residue" evidence="7">
    <location>
        <position position="1"/>
    </location>
</feature>
<evidence type="ECO:0000313" key="8">
    <source>
        <dbReference type="Proteomes" id="UP000838756"/>
    </source>
</evidence>
<evidence type="ECO:0000256" key="4">
    <source>
        <dbReference type="ARBA" id="ARBA00022801"/>
    </source>
</evidence>
<name>A0A8S4QXN9_9NEOP</name>
<comment type="similarity">
    <text evidence="1">Belongs to the peptidase S28 family.</text>
</comment>
<dbReference type="InterPro" id="IPR029058">
    <property type="entry name" value="AB_hydrolase_fold"/>
</dbReference>
<keyword evidence="5" id="KW-0325">Glycoprotein</keyword>